<evidence type="ECO:0000313" key="2">
    <source>
        <dbReference type="EMBL" id="EFR03419.1"/>
    </source>
</evidence>
<accession>E4UZ89</accession>
<dbReference type="GeneID" id="10027128"/>
<dbReference type="EMBL" id="DS989826">
    <property type="protein sequence ID" value="EFR03419.1"/>
    <property type="molecule type" value="Genomic_DNA"/>
</dbReference>
<dbReference type="RefSeq" id="XP_003171873.1">
    <property type="nucleotide sequence ID" value="XM_003171825.1"/>
</dbReference>
<dbReference type="OrthoDB" id="4174178at2759"/>
<sequence>MACEQWVVYYSCGCEVTLRRDTPDCDGSCGDDDTLTFLPDQNSEDVCGACDRGPVYMSPPASSSEAEDDDEDENDEDEGDENDENENDEDEDEDDVVVIDDDDDE</sequence>
<evidence type="ECO:0000256" key="1">
    <source>
        <dbReference type="SAM" id="MobiDB-lite"/>
    </source>
</evidence>
<dbReference type="InParanoid" id="E4UZ89"/>
<evidence type="ECO:0000313" key="3">
    <source>
        <dbReference type="Proteomes" id="UP000002669"/>
    </source>
</evidence>
<dbReference type="eggNOG" id="ENOG502RAIP">
    <property type="taxonomic scope" value="Eukaryota"/>
</dbReference>
<dbReference type="VEuPathDB" id="FungiDB:MGYG_09124"/>
<organism evidence="3">
    <name type="scientific">Arthroderma gypseum (strain ATCC MYA-4604 / CBS 118893)</name>
    <name type="common">Microsporum gypseum</name>
    <dbReference type="NCBI Taxonomy" id="535722"/>
    <lineage>
        <taxon>Eukaryota</taxon>
        <taxon>Fungi</taxon>
        <taxon>Dikarya</taxon>
        <taxon>Ascomycota</taxon>
        <taxon>Pezizomycotina</taxon>
        <taxon>Eurotiomycetes</taxon>
        <taxon>Eurotiomycetidae</taxon>
        <taxon>Onygenales</taxon>
        <taxon>Arthrodermataceae</taxon>
        <taxon>Nannizzia</taxon>
    </lineage>
</organism>
<dbReference type="HOGENOM" id="CLU_158163_0_0_1"/>
<name>E4UZ89_ARTGP</name>
<dbReference type="OMA" id="YSCGCEV"/>
<reference evidence="3" key="1">
    <citation type="journal article" date="2012" name="MBio">
        <title>Comparative genome analysis of Trichophyton rubrum and related dermatophytes reveals candidate genes involved in infection.</title>
        <authorList>
            <person name="Martinez D.A."/>
            <person name="Oliver B.G."/>
            <person name="Graeser Y."/>
            <person name="Goldberg J.M."/>
            <person name="Li W."/>
            <person name="Martinez-Rossi N.M."/>
            <person name="Monod M."/>
            <person name="Shelest E."/>
            <person name="Barton R.C."/>
            <person name="Birch E."/>
            <person name="Brakhage A.A."/>
            <person name="Chen Z."/>
            <person name="Gurr S.J."/>
            <person name="Heiman D."/>
            <person name="Heitman J."/>
            <person name="Kosti I."/>
            <person name="Rossi A."/>
            <person name="Saif S."/>
            <person name="Samalova M."/>
            <person name="Saunders C.W."/>
            <person name="Shea T."/>
            <person name="Summerbell R.C."/>
            <person name="Xu J."/>
            <person name="Young S."/>
            <person name="Zeng Q."/>
            <person name="Birren B.W."/>
            <person name="Cuomo C.A."/>
            <person name="White T.C."/>
        </authorList>
    </citation>
    <scope>NUCLEOTIDE SEQUENCE [LARGE SCALE GENOMIC DNA]</scope>
    <source>
        <strain evidence="3">ATCC MYA-4604 / CBS 118893</strain>
    </source>
</reference>
<gene>
    <name evidence="2" type="ORF">MGYG_09124</name>
</gene>
<dbReference type="AlphaFoldDB" id="E4UZ89"/>
<feature type="compositionally biased region" description="Acidic residues" evidence="1">
    <location>
        <begin position="65"/>
        <end position="105"/>
    </location>
</feature>
<protein>
    <submittedName>
        <fullName evidence="2">Uncharacterized protein</fullName>
    </submittedName>
</protein>
<feature type="region of interest" description="Disordered" evidence="1">
    <location>
        <begin position="49"/>
        <end position="105"/>
    </location>
</feature>
<dbReference type="Proteomes" id="UP000002669">
    <property type="component" value="Unassembled WGS sequence"/>
</dbReference>
<keyword evidence="3" id="KW-1185">Reference proteome</keyword>
<proteinExistence type="predicted"/>